<evidence type="ECO:0000313" key="5">
    <source>
        <dbReference type="EMBL" id="RKP47761.1"/>
    </source>
</evidence>
<dbReference type="Pfam" id="PF22725">
    <property type="entry name" value="GFO_IDH_MocA_C3"/>
    <property type="match status" value="1"/>
</dbReference>
<dbReference type="InterPro" id="IPR036291">
    <property type="entry name" value="NAD(P)-bd_dom_sf"/>
</dbReference>
<dbReference type="AlphaFoldDB" id="A0A494XDL5"/>
<dbReference type="RefSeq" id="WP_121089605.1">
    <property type="nucleotide sequence ID" value="NZ_RBZU01000012.1"/>
</dbReference>
<dbReference type="Gene3D" id="3.40.50.720">
    <property type="entry name" value="NAD(P)-binding Rossmann-like Domain"/>
    <property type="match status" value="1"/>
</dbReference>
<dbReference type="InterPro" id="IPR055170">
    <property type="entry name" value="GFO_IDH_MocA-like_dom"/>
</dbReference>
<comment type="similarity">
    <text evidence="1">Belongs to the Gfo/Idh/MocA family.</text>
</comment>
<feature type="domain" description="GFO/IDH/MocA-like oxidoreductase" evidence="4">
    <location>
        <begin position="131"/>
        <end position="251"/>
    </location>
</feature>
<dbReference type="Proteomes" id="UP000270342">
    <property type="component" value="Unassembled WGS sequence"/>
</dbReference>
<dbReference type="EMBL" id="RBZU01000012">
    <property type="protein sequence ID" value="RKP47761.1"/>
    <property type="molecule type" value="Genomic_DNA"/>
</dbReference>
<dbReference type="InterPro" id="IPR000683">
    <property type="entry name" value="Gfo/Idh/MocA-like_OxRdtase_N"/>
</dbReference>
<dbReference type="GO" id="GO:0005737">
    <property type="term" value="C:cytoplasm"/>
    <property type="evidence" value="ECO:0007669"/>
    <property type="project" value="TreeGrafter"/>
</dbReference>
<comment type="caution">
    <text evidence="5">The sequence shown here is derived from an EMBL/GenBank/DDBJ whole genome shotgun (WGS) entry which is preliminary data.</text>
</comment>
<dbReference type="PANTHER" id="PTHR42840:SF3">
    <property type="entry name" value="BINDING ROSSMANN FOLD OXIDOREDUCTASE, PUTATIVE (AFU_ORTHOLOGUE AFUA_2G10240)-RELATED"/>
    <property type="match status" value="1"/>
</dbReference>
<dbReference type="SUPFAM" id="SSF55347">
    <property type="entry name" value="Glyceraldehyde-3-phosphate dehydrogenase-like, C-terminal domain"/>
    <property type="match status" value="1"/>
</dbReference>
<sequence length="352" mass="37499">MSDSAVEVALFGAGRIGKIHAGNLVRQPGASLKYVVDVNPVFAEDLASKHGARVADARAVFDDPAVKAVVIGSSTDTHADLILQAAAAGKHIFCEKPVDLAIDRARACAQAVDRAGVRCLIGFQRRYDPTFAAVKARIDAGEIGTPEVLVVTSRDPGAPPVDYIRRSGGIFKDMLIHDFDIFRWILDDEAQTVYASGSCLTDPAIAEAGDIDTTAVTITTRQGRVCQINTSRRAAYGYDQRFEVMGSEGMLQAGNVRPTEVTAYGRKAVGTDLPEAFFLERYRAAYALEMAHFFEVVATGKPARTSVNDGLAALVLAEAAAKSLRERKPVHLGDAHDGKLTDVLAAVGAAAQ</sequence>
<evidence type="ECO:0000256" key="2">
    <source>
        <dbReference type="ARBA" id="ARBA00023002"/>
    </source>
</evidence>
<reference evidence="5 6" key="1">
    <citation type="submission" date="2018-10" db="EMBL/GenBank/DDBJ databases">
        <title>Robbsia sp. DHC34, isolated from soil.</title>
        <authorList>
            <person name="Gao Z.-H."/>
            <person name="Qiu L.-H."/>
        </authorList>
    </citation>
    <scope>NUCLEOTIDE SEQUENCE [LARGE SCALE GENOMIC DNA]</scope>
    <source>
        <strain evidence="5 6">DHC34</strain>
    </source>
</reference>
<evidence type="ECO:0000259" key="3">
    <source>
        <dbReference type="Pfam" id="PF01408"/>
    </source>
</evidence>
<evidence type="ECO:0000259" key="4">
    <source>
        <dbReference type="Pfam" id="PF22725"/>
    </source>
</evidence>
<protein>
    <submittedName>
        <fullName evidence="5">Inositol 2-dehydrogenase</fullName>
        <ecNumber evidence="5">1.1.1.18</ecNumber>
    </submittedName>
</protein>
<dbReference type="NCBIfam" id="TIGR04380">
    <property type="entry name" value="myo_inos_iolG"/>
    <property type="match status" value="1"/>
</dbReference>
<dbReference type="GO" id="GO:0000166">
    <property type="term" value="F:nucleotide binding"/>
    <property type="evidence" value="ECO:0007669"/>
    <property type="project" value="InterPro"/>
</dbReference>
<dbReference type="PANTHER" id="PTHR42840">
    <property type="entry name" value="NAD(P)-BINDING ROSSMANN-FOLD SUPERFAMILY PROTEIN-RELATED"/>
    <property type="match status" value="1"/>
</dbReference>
<keyword evidence="6" id="KW-1185">Reference proteome</keyword>
<evidence type="ECO:0000313" key="6">
    <source>
        <dbReference type="Proteomes" id="UP000270342"/>
    </source>
</evidence>
<feature type="domain" description="Gfo/Idh/MocA-like oxidoreductase N-terminal" evidence="3">
    <location>
        <begin position="7"/>
        <end position="123"/>
    </location>
</feature>
<dbReference type="Pfam" id="PF01408">
    <property type="entry name" value="GFO_IDH_MocA"/>
    <property type="match status" value="1"/>
</dbReference>
<accession>A0A494XDL5</accession>
<dbReference type="Gene3D" id="3.30.360.10">
    <property type="entry name" value="Dihydrodipicolinate Reductase, domain 2"/>
    <property type="match status" value="1"/>
</dbReference>
<dbReference type="GO" id="GO:0050112">
    <property type="term" value="F:inositol 2-dehydrogenase (NAD+) activity"/>
    <property type="evidence" value="ECO:0007669"/>
    <property type="project" value="UniProtKB-EC"/>
</dbReference>
<dbReference type="GO" id="GO:0006740">
    <property type="term" value="P:NADPH regeneration"/>
    <property type="evidence" value="ECO:0007669"/>
    <property type="project" value="TreeGrafter"/>
</dbReference>
<dbReference type="SUPFAM" id="SSF51735">
    <property type="entry name" value="NAD(P)-binding Rossmann-fold domains"/>
    <property type="match status" value="1"/>
</dbReference>
<dbReference type="InterPro" id="IPR030827">
    <property type="entry name" value="Myo_inos_IolG"/>
</dbReference>
<evidence type="ECO:0000256" key="1">
    <source>
        <dbReference type="ARBA" id="ARBA00010928"/>
    </source>
</evidence>
<dbReference type="OrthoDB" id="8565814at2"/>
<proteinExistence type="inferred from homology"/>
<keyword evidence="2 5" id="KW-0560">Oxidoreductase</keyword>
<gene>
    <name evidence="5" type="primary">iolG</name>
    <name evidence="5" type="ORF">D7S86_22640</name>
</gene>
<dbReference type="EC" id="1.1.1.18" evidence="5"/>
<organism evidence="5 6">
    <name type="scientific">Pararobbsia silviterrae</name>
    <dbReference type="NCBI Taxonomy" id="1792498"/>
    <lineage>
        <taxon>Bacteria</taxon>
        <taxon>Pseudomonadati</taxon>
        <taxon>Pseudomonadota</taxon>
        <taxon>Betaproteobacteria</taxon>
        <taxon>Burkholderiales</taxon>
        <taxon>Burkholderiaceae</taxon>
        <taxon>Pararobbsia</taxon>
    </lineage>
</organism>
<name>A0A494XDL5_9BURK</name>